<comment type="caution">
    <text evidence="3">The sequence shown here is derived from an EMBL/GenBank/DDBJ whole genome shotgun (WGS) entry which is preliminary data.</text>
</comment>
<evidence type="ECO:0000313" key="4">
    <source>
        <dbReference type="Proteomes" id="UP000193335"/>
    </source>
</evidence>
<name>A0A1Y2JWN6_BRAJP</name>
<dbReference type="EMBL" id="NAFL01000192">
    <property type="protein sequence ID" value="OSJ36465.1"/>
    <property type="molecule type" value="Genomic_DNA"/>
</dbReference>
<dbReference type="Proteomes" id="UP000193335">
    <property type="component" value="Unassembled WGS sequence"/>
</dbReference>
<organism evidence="3 4">
    <name type="scientific">Bradyrhizobium japonicum</name>
    <dbReference type="NCBI Taxonomy" id="375"/>
    <lineage>
        <taxon>Bacteria</taxon>
        <taxon>Pseudomonadati</taxon>
        <taxon>Pseudomonadota</taxon>
        <taxon>Alphaproteobacteria</taxon>
        <taxon>Hyphomicrobiales</taxon>
        <taxon>Nitrobacteraceae</taxon>
        <taxon>Bradyrhizobium</taxon>
    </lineage>
</organism>
<reference evidence="3 4" key="1">
    <citation type="submission" date="2017-03" db="EMBL/GenBank/DDBJ databases">
        <title>Whole genome sequences of fourteen strains of Bradyrhizobium canariense and one strain of Bradyrhizobium japonicum isolated from Lupinus (Papilionoideae: Genisteae) species in Algeria.</title>
        <authorList>
            <person name="Crovadore J."/>
            <person name="Chekireb D."/>
            <person name="Brachmann A."/>
            <person name="Chablais R."/>
            <person name="Cochard B."/>
            <person name="Lefort F."/>
        </authorList>
    </citation>
    <scope>NUCLEOTIDE SEQUENCE [LARGE SCALE GENOMIC DNA]</scope>
    <source>
        <strain evidence="3 4">UBMA197</strain>
    </source>
</reference>
<evidence type="ECO:0000256" key="2">
    <source>
        <dbReference type="SAM" id="Phobius"/>
    </source>
</evidence>
<feature type="transmembrane region" description="Helical" evidence="2">
    <location>
        <begin position="56"/>
        <end position="81"/>
    </location>
</feature>
<keyword evidence="2" id="KW-0812">Transmembrane</keyword>
<dbReference type="RefSeq" id="WP_063983354.1">
    <property type="nucleotide sequence ID" value="NZ_NAFL01000192.1"/>
</dbReference>
<keyword evidence="2" id="KW-1133">Transmembrane helix</keyword>
<protein>
    <submittedName>
        <fullName evidence="3">RNA-binding protein</fullName>
    </submittedName>
</protein>
<accession>A0A1Y2JWN6</accession>
<gene>
    <name evidence="3" type="ORF">BSZ19_03970</name>
</gene>
<feature type="region of interest" description="Disordered" evidence="1">
    <location>
        <begin position="1"/>
        <end position="34"/>
    </location>
</feature>
<proteinExistence type="predicted"/>
<evidence type="ECO:0000256" key="1">
    <source>
        <dbReference type="SAM" id="MobiDB-lite"/>
    </source>
</evidence>
<sequence length="89" mass="9697">MSIRDQRTLARLGRQSVSRPERAETDAQQAARQGDVVNQVEATEELSDVPDSESSLFALCVLGLAGIATLGWICALAWIAWRLAAWVLS</sequence>
<keyword evidence="2" id="KW-0472">Membrane</keyword>
<evidence type="ECO:0000313" key="3">
    <source>
        <dbReference type="EMBL" id="OSJ36465.1"/>
    </source>
</evidence>
<dbReference type="AlphaFoldDB" id="A0A1Y2JWN6"/>